<evidence type="ECO:0008006" key="3">
    <source>
        <dbReference type="Google" id="ProtNLM"/>
    </source>
</evidence>
<proteinExistence type="predicted"/>
<sequence length="351" mass="40027">MNKREIYKYAGSMQQVAFVRPISFDEGRAGRMRGYDVKNGDLRFQVSADKCLDIIDFSYKGMNINFLAKQGLIGRMDYDTHGEEGPRSLMGGLLFTCGLENTCIPCEINNVSYPMHGRIRSTPAEHVSADAEWADDKYVLSISGKMREAEIFGKNLTLRRKIETTYGEKTVIINDIIENKAFKEEELMILYHFNFGYPFLDENAVVLLPTLKVTPRDKEAQKDADKWNQMEPPVDNEPERVYLHELAADEEGNTFACLFNKKTNIGVQIKFNKKYLPKFVQWKSIASGDYVMGLEPTNSGVYGRKGEGLDIHKLSPFEREEIRIEFKILDGMEDYNNICTSINKLTGASQV</sequence>
<evidence type="ECO:0000313" key="1">
    <source>
        <dbReference type="EMBL" id="AEV67494.1"/>
    </source>
</evidence>
<dbReference type="InterPro" id="IPR014718">
    <property type="entry name" value="GH-type_carb-bd"/>
</dbReference>
<dbReference type="STRING" id="720554.Clocl_0794"/>
<gene>
    <name evidence="1" type="ordered locus">Clocl_0794</name>
</gene>
<reference evidence="2" key="1">
    <citation type="submission" date="2011-12" db="EMBL/GenBank/DDBJ databases">
        <title>Complete sequence of Clostridium clariflavum DSM 19732.</title>
        <authorList>
            <consortium name="US DOE Joint Genome Institute"/>
            <person name="Lucas S."/>
            <person name="Han J."/>
            <person name="Lapidus A."/>
            <person name="Cheng J.-F."/>
            <person name="Goodwin L."/>
            <person name="Pitluck S."/>
            <person name="Peters L."/>
            <person name="Teshima H."/>
            <person name="Detter J.C."/>
            <person name="Han C."/>
            <person name="Tapia R."/>
            <person name="Land M."/>
            <person name="Hauser L."/>
            <person name="Kyrpides N."/>
            <person name="Ivanova N."/>
            <person name="Pagani I."/>
            <person name="Kitzmiller T."/>
            <person name="Lynd L."/>
            <person name="Izquierdo J."/>
            <person name="Woyke T."/>
        </authorList>
    </citation>
    <scope>NUCLEOTIDE SEQUENCE [LARGE SCALE GENOMIC DNA]</scope>
    <source>
        <strain evidence="2">DSM 19732 / NBRC 101661 / EBR45</strain>
    </source>
</reference>
<dbReference type="KEGG" id="ccl:Clocl_0794"/>
<dbReference type="AlphaFoldDB" id="G8LVS7"/>
<organism evidence="1 2">
    <name type="scientific">Acetivibrio clariflavus (strain DSM 19732 / NBRC 101661 / EBR45)</name>
    <name type="common">Clostridium clariflavum</name>
    <dbReference type="NCBI Taxonomy" id="720554"/>
    <lineage>
        <taxon>Bacteria</taxon>
        <taxon>Bacillati</taxon>
        <taxon>Bacillota</taxon>
        <taxon>Clostridia</taxon>
        <taxon>Eubacteriales</taxon>
        <taxon>Oscillospiraceae</taxon>
        <taxon>Acetivibrio</taxon>
    </lineage>
</organism>
<dbReference type="Pfam" id="PF14486">
    <property type="entry name" value="DUF4432"/>
    <property type="match status" value="1"/>
</dbReference>
<dbReference type="RefSeq" id="WP_014254122.1">
    <property type="nucleotide sequence ID" value="NC_016627.1"/>
</dbReference>
<dbReference type="OrthoDB" id="9791280at2"/>
<dbReference type="EMBL" id="CP003065">
    <property type="protein sequence ID" value="AEV67494.1"/>
    <property type="molecule type" value="Genomic_DNA"/>
</dbReference>
<dbReference type="InterPro" id="IPR027839">
    <property type="entry name" value="DUF4432"/>
</dbReference>
<dbReference type="eggNOG" id="COG2017">
    <property type="taxonomic scope" value="Bacteria"/>
</dbReference>
<protein>
    <recommendedName>
        <fullName evidence="3">Galactose mutarotase</fullName>
    </recommendedName>
</protein>
<evidence type="ECO:0000313" key="2">
    <source>
        <dbReference type="Proteomes" id="UP000005435"/>
    </source>
</evidence>
<dbReference type="CDD" id="cd09023">
    <property type="entry name" value="Aldose_epim_Ec_c4013"/>
    <property type="match status" value="1"/>
</dbReference>
<reference evidence="1 2" key="2">
    <citation type="journal article" date="2012" name="Stand. Genomic Sci.">
        <title>Complete Genome Sequence of Clostridium clariflavum DSM 19732.</title>
        <authorList>
            <person name="Izquierdo J.A."/>
            <person name="Goodwin L."/>
            <person name="Davenport K.W."/>
            <person name="Teshima H."/>
            <person name="Bruce D."/>
            <person name="Detter C."/>
            <person name="Tapia R."/>
            <person name="Han S."/>
            <person name="Land M."/>
            <person name="Hauser L."/>
            <person name="Jeffries C.D."/>
            <person name="Han J."/>
            <person name="Pitluck S."/>
            <person name="Nolan M."/>
            <person name="Chen A."/>
            <person name="Huntemann M."/>
            <person name="Mavromatis K."/>
            <person name="Mikhailova N."/>
            <person name="Liolios K."/>
            <person name="Woyke T."/>
            <person name="Lynd L.R."/>
        </authorList>
    </citation>
    <scope>NUCLEOTIDE SEQUENCE [LARGE SCALE GENOMIC DNA]</scope>
    <source>
        <strain evidence="2">DSM 19732 / NBRC 101661 / EBR45</strain>
    </source>
</reference>
<dbReference type="HOGENOM" id="CLU_056939_0_0_9"/>
<accession>G8LVS7</accession>
<dbReference type="Gene3D" id="2.70.98.10">
    <property type="match status" value="1"/>
</dbReference>
<dbReference type="Proteomes" id="UP000005435">
    <property type="component" value="Chromosome"/>
</dbReference>
<name>G8LVS7_ACECE</name>
<keyword evidence="2" id="KW-1185">Reference proteome</keyword>
<dbReference type="GO" id="GO:0030246">
    <property type="term" value="F:carbohydrate binding"/>
    <property type="evidence" value="ECO:0007669"/>
    <property type="project" value="InterPro"/>
</dbReference>